<feature type="region of interest" description="Disordered" evidence="1">
    <location>
        <begin position="34"/>
        <end position="70"/>
    </location>
</feature>
<proteinExistence type="predicted"/>
<name>A0A939K087_9BACT</name>
<dbReference type="Proteomes" id="UP000664034">
    <property type="component" value="Unassembled WGS sequence"/>
</dbReference>
<gene>
    <name evidence="2" type="ORF">J2I47_04635</name>
</gene>
<dbReference type="RefSeq" id="WP_207363390.1">
    <property type="nucleotide sequence ID" value="NZ_JAFMYV010000002.1"/>
</dbReference>
<organism evidence="2 3">
    <name type="scientific">Fibrella rubiginis</name>
    <dbReference type="NCBI Taxonomy" id="2817060"/>
    <lineage>
        <taxon>Bacteria</taxon>
        <taxon>Pseudomonadati</taxon>
        <taxon>Bacteroidota</taxon>
        <taxon>Cytophagia</taxon>
        <taxon>Cytophagales</taxon>
        <taxon>Spirosomataceae</taxon>
        <taxon>Fibrella</taxon>
    </lineage>
</organism>
<sequence>MSDTTNPIDGPPSIGRHQIDTDFYRSLLEQTLVDSDKSESDLKKDRGELEEGIRKLDESIKRTQDRKKKAEAELRLLDSLPLPDDSIPPAGEKGLSVVPKTMTTRIREFVESSPLPVTVSETAEGLGLQENMKTVRDILSRGVDIKKREALDEKRNLRPLYHKLDSTEAAFQEKADALGWTLK</sequence>
<protein>
    <submittedName>
        <fullName evidence="2">Uncharacterized protein</fullName>
    </submittedName>
</protein>
<keyword evidence="3" id="KW-1185">Reference proteome</keyword>
<reference evidence="2" key="1">
    <citation type="submission" date="2021-03" db="EMBL/GenBank/DDBJ databases">
        <title>Fibrella sp. HMF5335 genome sequencing and assembly.</title>
        <authorList>
            <person name="Kang H."/>
            <person name="Kim H."/>
            <person name="Bae S."/>
            <person name="Joh K."/>
        </authorList>
    </citation>
    <scope>NUCLEOTIDE SEQUENCE</scope>
    <source>
        <strain evidence="2">HMF5335</strain>
    </source>
</reference>
<dbReference type="EMBL" id="JAFMYV010000002">
    <property type="protein sequence ID" value="MBO0935827.1"/>
    <property type="molecule type" value="Genomic_DNA"/>
</dbReference>
<evidence type="ECO:0000313" key="3">
    <source>
        <dbReference type="Proteomes" id="UP000664034"/>
    </source>
</evidence>
<evidence type="ECO:0000256" key="1">
    <source>
        <dbReference type="SAM" id="MobiDB-lite"/>
    </source>
</evidence>
<accession>A0A939K087</accession>
<dbReference type="AlphaFoldDB" id="A0A939K087"/>
<evidence type="ECO:0000313" key="2">
    <source>
        <dbReference type="EMBL" id="MBO0935827.1"/>
    </source>
</evidence>
<comment type="caution">
    <text evidence="2">The sequence shown here is derived from an EMBL/GenBank/DDBJ whole genome shotgun (WGS) entry which is preliminary data.</text>
</comment>